<comment type="caution">
    <text evidence="2">The sequence shown here is derived from an EMBL/GenBank/DDBJ whole genome shotgun (WGS) entry which is preliminary data.</text>
</comment>
<dbReference type="RefSeq" id="WP_140990385.1">
    <property type="nucleotide sequence ID" value="NZ_VHIQ01000004.1"/>
</dbReference>
<organism evidence="2 3">
    <name type="scientific">Paucihalobacter ruber</name>
    <dbReference type="NCBI Taxonomy" id="2567861"/>
    <lineage>
        <taxon>Bacteria</taxon>
        <taxon>Pseudomonadati</taxon>
        <taxon>Bacteroidota</taxon>
        <taxon>Flavobacteriia</taxon>
        <taxon>Flavobacteriales</taxon>
        <taxon>Flavobacteriaceae</taxon>
        <taxon>Paucihalobacter</taxon>
    </lineage>
</organism>
<keyword evidence="1" id="KW-0472">Membrane</keyword>
<evidence type="ECO:0000313" key="3">
    <source>
        <dbReference type="Proteomes" id="UP000317332"/>
    </source>
</evidence>
<feature type="transmembrane region" description="Helical" evidence="1">
    <location>
        <begin position="98"/>
        <end position="116"/>
    </location>
</feature>
<evidence type="ECO:0008006" key="4">
    <source>
        <dbReference type="Google" id="ProtNLM"/>
    </source>
</evidence>
<feature type="transmembrane region" description="Helical" evidence="1">
    <location>
        <begin position="155"/>
        <end position="181"/>
    </location>
</feature>
<keyword evidence="1" id="KW-1133">Transmembrane helix</keyword>
<keyword evidence="3" id="KW-1185">Reference proteome</keyword>
<feature type="transmembrane region" description="Helical" evidence="1">
    <location>
        <begin position="68"/>
        <end position="86"/>
    </location>
</feature>
<gene>
    <name evidence="2" type="ORF">FJ651_10070</name>
</gene>
<evidence type="ECO:0000313" key="2">
    <source>
        <dbReference type="EMBL" id="TPV33423.1"/>
    </source>
</evidence>
<protein>
    <recommendedName>
        <fullName evidence="4">YhhN-like protein</fullName>
    </recommendedName>
</protein>
<proteinExistence type="predicted"/>
<feature type="transmembrane region" description="Helical" evidence="1">
    <location>
        <begin position="40"/>
        <end position="62"/>
    </location>
</feature>
<keyword evidence="1" id="KW-0812">Transmembrane</keyword>
<dbReference type="AlphaFoldDB" id="A0A506PHW2"/>
<name>A0A506PHW2_9FLAO</name>
<dbReference type="Proteomes" id="UP000317332">
    <property type="component" value="Unassembled WGS sequence"/>
</dbReference>
<dbReference type="OrthoDB" id="1253476at2"/>
<evidence type="ECO:0000256" key="1">
    <source>
        <dbReference type="SAM" id="Phobius"/>
    </source>
</evidence>
<feature type="transmembrane region" description="Helical" evidence="1">
    <location>
        <begin position="128"/>
        <end position="148"/>
    </location>
</feature>
<sequence length="227" mass="26741">MFFKELFDFLKFAASPSTVLLTINTILFAWFALKTKIKVYSILALYLATIFIIQNYGAWLAFKGTNNLFGTHYYFILQLLWLAYFYHEICKLQIQKKIIRYSVICCLIVLAVQYSLKPELYFKFNELEVFLCSYLLIIYALFHFYNLLGAKRKFLFFNIGLFVYLFGSTILFLVGNLNLILKLDSINTELNKLIYTIFQLFILAEGIYIFYMLNAINVKSKLIHGKH</sequence>
<dbReference type="EMBL" id="VHIQ01000004">
    <property type="protein sequence ID" value="TPV33423.1"/>
    <property type="molecule type" value="Genomic_DNA"/>
</dbReference>
<accession>A0A506PHW2</accession>
<feature type="transmembrane region" description="Helical" evidence="1">
    <location>
        <begin position="12"/>
        <end position="33"/>
    </location>
</feature>
<reference evidence="2 3" key="1">
    <citation type="submission" date="2019-06" db="EMBL/GenBank/DDBJ databases">
        <title>Flavobacteriaceae Paucihalobacterium erythroidium CWB-1, complete genome.</title>
        <authorList>
            <person name="Wu S."/>
        </authorList>
    </citation>
    <scope>NUCLEOTIDE SEQUENCE [LARGE SCALE GENOMIC DNA]</scope>
    <source>
        <strain evidence="2 3">CWB-1</strain>
    </source>
</reference>
<feature type="transmembrane region" description="Helical" evidence="1">
    <location>
        <begin position="193"/>
        <end position="213"/>
    </location>
</feature>